<dbReference type="EMBL" id="JAFLNL010000001">
    <property type="protein sequence ID" value="MBO0352726.1"/>
    <property type="molecule type" value="Genomic_DNA"/>
</dbReference>
<dbReference type="RefSeq" id="WP_207031076.1">
    <property type="nucleotide sequence ID" value="NZ_CP159476.1"/>
</dbReference>
<dbReference type="Proteomes" id="UP000664044">
    <property type="component" value="Unassembled WGS sequence"/>
</dbReference>
<evidence type="ECO:0000313" key="2">
    <source>
        <dbReference type="Proteomes" id="UP000664044"/>
    </source>
</evidence>
<organism evidence="1 2">
    <name type="scientific">Flagellimonas aurea</name>
    <dbReference type="NCBI Taxonomy" id="2915619"/>
    <lineage>
        <taxon>Bacteria</taxon>
        <taxon>Pseudomonadati</taxon>
        <taxon>Bacteroidota</taxon>
        <taxon>Flavobacteriia</taxon>
        <taxon>Flavobacteriales</taxon>
        <taxon>Flavobacteriaceae</taxon>
        <taxon>Flagellimonas</taxon>
    </lineage>
</organism>
<keyword evidence="2" id="KW-1185">Reference proteome</keyword>
<proteinExistence type="predicted"/>
<sequence>MSMRDLNGKIVYVHNVGAPGISGELDMVMGEPLIIVTLSSRTLMDGWAQVRTNIRKAFFGSTSPIEQFLKTEKVIKTYREYGLENAHKLLVELDNDISDRITYSFAEKYANNSQPEKASRFNL</sequence>
<evidence type="ECO:0000313" key="1">
    <source>
        <dbReference type="EMBL" id="MBO0352726.1"/>
    </source>
</evidence>
<gene>
    <name evidence="1" type="ORF">J0656_01760</name>
</gene>
<accession>A0ABS3G009</accession>
<reference evidence="1 2" key="1">
    <citation type="submission" date="2021-03" db="EMBL/GenBank/DDBJ databases">
        <title>Muricauda lutimaris sp. nov. and Muricauda ruestringensis sp. nov, two marine members of the Flavobacteriaceae isolated from deep sea sediments of Western Pacific.</title>
        <authorList>
            <person name="Zhao S."/>
            <person name="Liu R."/>
        </authorList>
    </citation>
    <scope>NUCLEOTIDE SEQUENCE [LARGE SCALE GENOMIC DNA]</scope>
    <source>
        <strain evidence="1 2">BC31-1-A7</strain>
    </source>
</reference>
<name>A0ABS3G009_9FLAO</name>
<protein>
    <submittedName>
        <fullName evidence="1">Uncharacterized protein</fullName>
    </submittedName>
</protein>
<comment type="caution">
    <text evidence="1">The sequence shown here is derived from an EMBL/GenBank/DDBJ whole genome shotgun (WGS) entry which is preliminary data.</text>
</comment>